<evidence type="ECO:0000313" key="1">
    <source>
        <dbReference type="EMBL" id="MFD2158112.1"/>
    </source>
</evidence>
<keyword evidence="2" id="KW-1185">Reference proteome</keyword>
<dbReference type="RefSeq" id="WP_377177550.1">
    <property type="nucleotide sequence ID" value="NZ_JBHUJB010000021.1"/>
</dbReference>
<accession>A0ABW4Z8W0</accession>
<gene>
    <name evidence="1" type="ORF">ACFSW8_04285</name>
</gene>
<reference evidence="2" key="1">
    <citation type="journal article" date="2019" name="Int. J. Syst. Evol. Microbiol.">
        <title>The Global Catalogue of Microorganisms (GCM) 10K type strain sequencing project: providing services to taxonomists for standard genome sequencing and annotation.</title>
        <authorList>
            <consortium name="The Broad Institute Genomics Platform"/>
            <consortium name="The Broad Institute Genome Sequencing Center for Infectious Disease"/>
            <person name="Wu L."/>
            <person name="Ma J."/>
        </authorList>
    </citation>
    <scope>NUCLEOTIDE SEQUENCE [LARGE SCALE GENOMIC DNA]</scope>
    <source>
        <strain evidence="2">CCUG 57942</strain>
    </source>
</reference>
<protein>
    <submittedName>
        <fullName evidence="1">Uncharacterized protein</fullName>
    </submittedName>
</protein>
<dbReference type="EMBL" id="JBHUJB010000021">
    <property type="protein sequence ID" value="MFD2158112.1"/>
    <property type="molecule type" value="Genomic_DNA"/>
</dbReference>
<proteinExistence type="predicted"/>
<comment type="caution">
    <text evidence="1">The sequence shown here is derived from an EMBL/GenBank/DDBJ whole genome shotgun (WGS) entry which is preliminary data.</text>
</comment>
<evidence type="ECO:0000313" key="2">
    <source>
        <dbReference type="Proteomes" id="UP001597389"/>
    </source>
</evidence>
<organism evidence="1 2">
    <name type="scientific">Rubritalea tangerina</name>
    <dbReference type="NCBI Taxonomy" id="430798"/>
    <lineage>
        <taxon>Bacteria</taxon>
        <taxon>Pseudomonadati</taxon>
        <taxon>Verrucomicrobiota</taxon>
        <taxon>Verrucomicrobiia</taxon>
        <taxon>Verrucomicrobiales</taxon>
        <taxon>Rubritaleaceae</taxon>
        <taxon>Rubritalea</taxon>
    </lineage>
</organism>
<dbReference type="Proteomes" id="UP001597389">
    <property type="component" value="Unassembled WGS sequence"/>
</dbReference>
<sequence length="104" mass="11618">MSTLLAKEIHKDTDAQAKKLSTKTVLPALKKKLENEPNITNVVYVLGADCIEINKAHPVFIYKLDDDSHIHVGVSASYSKLLYVDHIMSIAPLKVSRLYPKSEN</sequence>
<name>A0ABW4Z8W0_9BACT</name>